<dbReference type="InterPro" id="IPR029058">
    <property type="entry name" value="AB_hydrolase_fold"/>
</dbReference>
<evidence type="ECO:0000259" key="1">
    <source>
        <dbReference type="Pfam" id="PF00561"/>
    </source>
</evidence>
<evidence type="ECO:0000313" key="2">
    <source>
        <dbReference type="EMBL" id="XBT94328.1"/>
    </source>
</evidence>
<accession>A0AAU7RW03</accession>
<dbReference type="Gene3D" id="3.40.50.1820">
    <property type="entry name" value="alpha/beta hydrolase"/>
    <property type="match status" value="1"/>
</dbReference>
<keyword evidence="2" id="KW-0378">Hydrolase</keyword>
<dbReference type="SUPFAM" id="SSF53474">
    <property type="entry name" value="alpha/beta-Hydrolases"/>
    <property type="match status" value="1"/>
</dbReference>
<sequence length="316" mass="34217">MNLWTGSLQASQYRLEHSSATFLSMFPMNYGTLRDMTQSKSCLAGWTTGNCNANGIDIHYLRTGGHHPPLVALHGLLGSGACLAPLTRALENDFDVVLPDARGHGKSGAPARGYLYDNLAGDVVELIKKLNLKAPILLGHSMGGMTAAVAARELGAGVSGVILVDPTFISPEWQREVFESDIAEEQRRSLVSSRADLLTHARVRHPSRSEEILECLVDARLQTSMFAFEVLTPPNPDYRELVQSIGVPILLVIGDKGVVSLDAARELQKLNPLLRYELIADAGHGLPYDQPKRLGAAIMSFLQAISTLRAGSARVD</sequence>
<dbReference type="Pfam" id="PF00561">
    <property type="entry name" value="Abhydrolase_1"/>
    <property type="match status" value="1"/>
</dbReference>
<proteinExistence type="predicted"/>
<reference evidence="2" key="1">
    <citation type="submission" date="2024-06" db="EMBL/GenBank/DDBJ databases">
        <authorList>
            <person name="Li T."/>
            <person name="Gao R."/>
        </authorList>
    </citation>
    <scope>NUCLEOTIDE SEQUENCE</scope>
    <source>
        <strain evidence="2">ZPR3</strain>
    </source>
</reference>
<dbReference type="EMBL" id="CP157960">
    <property type="protein sequence ID" value="XBT94328.1"/>
    <property type="molecule type" value="Genomic_DNA"/>
</dbReference>
<dbReference type="GO" id="GO:0016787">
    <property type="term" value="F:hydrolase activity"/>
    <property type="evidence" value="ECO:0007669"/>
    <property type="project" value="UniProtKB-KW"/>
</dbReference>
<organism evidence="2">
    <name type="scientific">Rhizobium sp. ZPR3</name>
    <dbReference type="NCBI Taxonomy" id="3158967"/>
    <lineage>
        <taxon>Bacteria</taxon>
        <taxon>Pseudomonadati</taxon>
        <taxon>Pseudomonadota</taxon>
        <taxon>Alphaproteobacteria</taxon>
        <taxon>Hyphomicrobiales</taxon>
        <taxon>Rhizobiaceae</taxon>
        <taxon>Rhizobium/Agrobacterium group</taxon>
        <taxon>Rhizobium</taxon>
    </lineage>
</organism>
<dbReference type="PANTHER" id="PTHR43798">
    <property type="entry name" value="MONOACYLGLYCEROL LIPASE"/>
    <property type="match status" value="1"/>
</dbReference>
<dbReference type="AlphaFoldDB" id="A0AAU7RW03"/>
<protein>
    <submittedName>
        <fullName evidence="2">Alpha/beta hydrolase</fullName>
    </submittedName>
</protein>
<gene>
    <name evidence="2" type="ORF">ABM479_07720</name>
</gene>
<dbReference type="InterPro" id="IPR050266">
    <property type="entry name" value="AB_hydrolase_sf"/>
</dbReference>
<feature type="domain" description="AB hydrolase-1" evidence="1">
    <location>
        <begin position="68"/>
        <end position="289"/>
    </location>
</feature>
<dbReference type="RefSeq" id="WP_349958346.1">
    <property type="nucleotide sequence ID" value="NZ_CP157960.1"/>
</dbReference>
<name>A0AAU7RW03_9HYPH</name>
<dbReference type="InterPro" id="IPR000073">
    <property type="entry name" value="AB_hydrolase_1"/>
</dbReference>